<dbReference type="GO" id="GO:0003723">
    <property type="term" value="F:RNA binding"/>
    <property type="evidence" value="ECO:0007669"/>
    <property type="project" value="UniProtKB-UniRule"/>
</dbReference>
<gene>
    <name evidence="4" type="ORF">BDEG_27219</name>
</gene>
<dbReference type="AlphaFoldDB" id="A0A177WW97"/>
<dbReference type="FunFam" id="3.30.70.330:FF:000634">
    <property type="entry name" value="Related to glycine-rich RNA-binding protein"/>
    <property type="match status" value="1"/>
</dbReference>
<dbReference type="Pfam" id="PF00076">
    <property type="entry name" value="RRM_1"/>
    <property type="match status" value="1"/>
</dbReference>
<evidence type="ECO:0000256" key="1">
    <source>
        <dbReference type="ARBA" id="ARBA00022884"/>
    </source>
</evidence>
<dbReference type="CDD" id="cd21608">
    <property type="entry name" value="RRM2_NsCP33_like"/>
    <property type="match status" value="1"/>
</dbReference>
<evidence type="ECO:0000313" key="5">
    <source>
        <dbReference type="Proteomes" id="UP000077115"/>
    </source>
</evidence>
<dbReference type="eggNOG" id="KOG0118">
    <property type="taxonomic scope" value="Eukaryota"/>
</dbReference>
<dbReference type="InterPro" id="IPR012677">
    <property type="entry name" value="Nucleotide-bd_a/b_plait_sf"/>
</dbReference>
<dbReference type="PROSITE" id="PS50102">
    <property type="entry name" value="RRM"/>
    <property type="match status" value="1"/>
</dbReference>
<organism evidence="4 5">
    <name type="scientific">Batrachochytrium dendrobatidis (strain JEL423)</name>
    <dbReference type="NCBI Taxonomy" id="403673"/>
    <lineage>
        <taxon>Eukaryota</taxon>
        <taxon>Fungi</taxon>
        <taxon>Fungi incertae sedis</taxon>
        <taxon>Chytridiomycota</taxon>
        <taxon>Chytridiomycota incertae sedis</taxon>
        <taxon>Chytridiomycetes</taxon>
        <taxon>Rhizophydiales</taxon>
        <taxon>Rhizophydiales incertae sedis</taxon>
        <taxon>Batrachochytrium</taxon>
    </lineage>
</organism>
<dbReference type="Gene3D" id="3.30.70.330">
    <property type="match status" value="1"/>
</dbReference>
<dbReference type="SUPFAM" id="SSF54928">
    <property type="entry name" value="RNA-binding domain, RBD"/>
    <property type="match status" value="1"/>
</dbReference>
<dbReference type="EMBL" id="DS022311">
    <property type="protein sequence ID" value="OAJ43905.1"/>
    <property type="molecule type" value="Genomic_DNA"/>
</dbReference>
<dbReference type="Proteomes" id="UP000077115">
    <property type="component" value="Unassembled WGS sequence"/>
</dbReference>
<dbReference type="PANTHER" id="PTHR48027">
    <property type="entry name" value="HETEROGENEOUS NUCLEAR RIBONUCLEOPROTEIN 87F-RELATED"/>
    <property type="match status" value="1"/>
</dbReference>
<proteinExistence type="predicted"/>
<dbReference type="InterPro" id="IPR035979">
    <property type="entry name" value="RBD_domain_sf"/>
</dbReference>
<dbReference type="InterPro" id="IPR048289">
    <property type="entry name" value="RRM2_NsCP33-like"/>
</dbReference>
<dbReference type="VEuPathDB" id="FungiDB:BDEG_27219"/>
<keyword evidence="1 2" id="KW-0694">RNA-binding</keyword>
<evidence type="ECO:0000256" key="2">
    <source>
        <dbReference type="PROSITE-ProRule" id="PRU00176"/>
    </source>
</evidence>
<evidence type="ECO:0000313" key="4">
    <source>
        <dbReference type="EMBL" id="OAJ43905.1"/>
    </source>
</evidence>
<dbReference type="OrthoDB" id="439808at2759"/>
<dbReference type="InterPro" id="IPR000504">
    <property type="entry name" value="RRM_dom"/>
</dbReference>
<accession>A0A177WW97</accession>
<sequence length="106" mass="11149">MSRRPEAAPGTKVFVGNLSWGTDNNSLADAFSQFGEVVDSIVLKDRETGRSRGFGFVTFSSPESASAAVDAMNGQDLNGRNIRVNLANERPAYGGGAQEGGFNGGY</sequence>
<name>A0A177WW97_BATDL</name>
<reference evidence="4 5" key="1">
    <citation type="submission" date="2006-10" db="EMBL/GenBank/DDBJ databases">
        <title>The Genome Sequence of Batrachochytrium dendrobatidis JEL423.</title>
        <authorList>
            <consortium name="The Broad Institute Genome Sequencing Platform"/>
            <person name="Birren B."/>
            <person name="Lander E."/>
            <person name="Galagan J."/>
            <person name="Cuomo C."/>
            <person name="Devon K."/>
            <person name="Jaffe D."/>
            <person name="Butler J."/>
            <person name="Alvarez P."/>
            <person name="Gnerre S."/>
            <person name="Grabherr M."/>
            <person name="Kleber M."/>
            <person name="Mauceli E."/>
            <person name="Brockman W."/>
            <person name="Young S."/>
            <person name="LaButti K."/>
            <person name="Sykes S."/>
            <person name="DeCaprio D."/>
            <person name="Crawford M."/>
            <person name="Koehrsen M."/>
            <person name="Engels R."/>
            <person name="Montgomery P."/>
            <person name="Pearson M."/>
            <person name="Howarth C."/>
            <person name="Larson L."/>
            <person name="White J."/>
            <person name="O'Leary S."/>
            <person name="Kodira C."/>
            <person name="Zeng Q."/>
            <person name="Yandava C."/>
            <person name="Alvarado L."/>
            <person name="Longcore J."/>
            <person name="James T."/>
        </authorList>
    </citation>
    <scope>NUCLEOTIDE SEQUENCE [LARGE SCALE GENOMIC DNA]</scope>
    <source>
        <strain evidence="4 5">JEL423</strain>
    </source>
</reference>
<dbReference type="SMART" id="SM00360">
    <property type="entry name" value="RRM"/>
    <property type="match status" value="1"/>
</dbReference>
<protein>
    <recommendedName>
        <fullName evidence="3">RRM domain-containing protein</fullName>
    </recommendedName>
</protein>
<dbReference type="STRING" id="403673.A0A177WW97"/>
<evidence type="ECO:0000259" key="3">
    <source>
        <dbReference type="PROSITE" id="PS50102"/>
    </source>
</evidence>
<dbReference type="InterPro" id="IPR052462">
    <property type="entry name" value="SLIRP/GR-RBP-like"/>
</dbReference>
<reference evidence="4 5" key="2">
    <citation type="submission" date="2016-05" db="EMBL/GenBank/DDBJ databases">
        <title>Lineage-specific infection strategies underlie the spectrum of fungal disease in amphibians.</title>
        <authorList>
            <person name="Cuomo C.A."/>
            <person name="Farrer R.A."/>
            <person name="James T."/>
            <person name="Longcore J."/>
            <person name="Birren B."/>
        </authorList>
    </citation>
    <scope>NUCLEOTIDE SEQUENCE [LARGE SCALE GENOMIC DNA]</scope>
    <source>
        <strain evidence="4 5">JEL423</strain>
    </source>
</reference>
<feature type="domain" description="RRM" evidence="3">
    <location>
        <begin position="11"/>
        <end position="89"/>
    </location>
</feature>